<dbReference type="EMBL" id="BOPV01000001">
    <property type="protein sequence ID" value="GIL37889.1"/>
    <property type="molecule type" value="Genomic_DNA"/>
</dbReference>
<feature type="binding site" evidence="2">
    <location>
        <position position="136"/>
    </location>
    <ligand>
        <name>Zn(2+)</name>
        <dbReference type="ChEBI" id="CHEBI:29105"/>
        <label>2</label>
    </ligand>
</feature>
<protein>
    <submittedName>
        <fullName evidence="5">Alkaline phosphatase</fullName>
    </submittedName>
</protein>
<accession>A0A8S8X8P7</accession>
<dbReference type="Proteomes" id="UP000681075">
    <property type="component" value="Unassembled WGS sequence"/>
</dbReference>
<feature type="active site" description="Phosphoserine intermediate" evidence="1">
    <location>
        <position position="185"/>
    </location>
</feature>
<evidence type="ECO:0000256" key="2">
    <source>
        <dbReference type="PIRSR" id="PIRSR601952-2"/>
    </source>
</evidence>
<feature type="binding site" evidence="2">
    <location>
        <position position="550"/>
    </location>
    <ligand>
        <name>Zn(2+)</name>
        <dbReference type="ChEBI" id="CHEBI:29105"/>
        <label>2</label>
    </ligand>
</feature>
<feature type="signal peptide" evidence="4">
    <location>
        <begin position="1"/>
        <end position="26"/>
    </location>
</feature>
<feature type="binding site" evidence="2">
    <location>
        <position position="382"/>
    </location>
    <ligand>
        <name>Mg(2+)</name>
        <dbReference type="ChEBI" id="CHEBI:18420"/>
    </ligand>
</feature>
<gene>
    <name evidence="5" type="ORF">TMPK1_01260</name>
</gene>
<dbReference type="Pfam" id="PF00245">
    <property type="entry name" value="Alk_phosphatase"/>
    <property type="match status" value="1"/>
</dbReference>
<feature type="chain" id="PRO_5035771159" evidence="4">
    <location>
        <begin position="27"/>
        <end position="592"/>
    </location>
</feature>
<dbReference type="SMART" id="SM00098">
    <property type="entry name" value="alkPPc"/>
    <property type="match status" value="1"/>
</dbReference>
<keyword evidence="2" id="KW-0460">Magnesium</keyword>
<comment type="similarity">
    <text evidence="3">Belongs to the alkaline phosphatase family.</text>
</comment>
<comment type="cofactor">
    <cofactor evidence="2">
        <name>Zn(2+)</name>
        <dbReference type="ChEBI" id="CHEBI:29105"/>
    </cofactor>
    <text evidence="2">Binds 2 Zn(2+) ions.</text>
</comment>
<dbReference type="PRINTS" id="PR00113">
    <property type="entry name" value="ALKPHPHTASE"/>
</dbReference>
<feature type="binding site" evidence="2">
    <location>
        <position position="429"/>
    </location>
    <ligand>
        <name>Zn(2+)</name>
        <dbReference type="ChEBI" id="CHEBI:29105"/>
        <label>2</label>
    </ligand>
</feature>
<dbReference type="PANTHER" id="PTHR11596">
    <property type="entry name" value="ALKALINE PHOSPHATASE"/>
    <property type="match status" value="1"/>
</dbReference>
<dbReference type="PANTHER" id="PTHR11596:SF72">
    <property type="entry name" value="ALKALINE PHOSPHATASE"/>
    <property type="match status" value="1"/>
</dbReference>
<keyword evidence="2" id="KW-0862">Zinc</keyword>
<keyword evidence="6" id="KW-1185">Reference proteome</keyword>
<comment type="cofactor">
    <cofactor evidence="2">
        <name>Mg(2+)</name>
        <dbReference type="ChEBI" id="CHEBI:18420"/>
    </cofactor>
    <text evidence="2">Binds 1 Mg(2+) ion.</text>
</comment>
<feature type="binding site" evidence="2">
    <location>
        <position position="244"/>
    </location>
    <ligand>
        <name>Mg(2+)</name>
        <dbReference type="ChEBI" id="CHEBI:18420"/>
    </ligand>
</feature>
<dbReference type="AlphaFoldDB" id="A0A8S8X8P7"/>
<dbReference type="GO" id="GO:0046872">
    <property type="term" value="F:metal ion binding"/>
    <property type="evidence" value="ECO:0007669"/>
    <property type="project" value="UniProtKB-KW"/>
</dbReference>
<feature type="binding site" evidence="2">
    <location>
        <position position="246"/>
    </location>
    <ligand>
        <name>Mg(2+)</name>
        <dbReference type="ChEBI" id="CHEBI:18420"/>
    </ligand>
</feature>
<dbReference type="SUPFAM" id="SSF53649">
    <property type="entry name" value="Alkaline phosphatase-like"/>
    <property type="match status" value="1"/>
</dbReference>
<dbReference type="RefSeq" id="WP_420240792.1">
    <property type="nucleotide sequence ID" value="NZ_BOPV01000001.1"/>
</dbReference>
<keyword evidence="2" id="KW-0479">Metal-binding</keyword>
<feature type="binding site" evidence="2">
    <location>
        <position position="430"/>
    </location>
    <ligand>
        <name>Zn(2+)</name>
        <dbReference type="ChEBI" id="CHEBI:29105"/>
        <label>2</label>
    </ligand>
</feature>
<evidence type="ECO:0000256" key="4">
    <source>
        <dbReference type="SAM" id="SignalP"/>
    </source>
</evidence>
<dbReference type="Gene3D" id="3.40.720.10">
    <property type="entry name" value="Alkaline Phosphatase, subunit A"/>
    <property type="match status" value="1"/>
</dbReference>
<keyword evidence="4" id="KW-0732">Signal</keyword>
<proteinExistence type="inferred from homology"/>
<reference evidence="5" key="1">
    <citation type="submission" date="2021-02" db="EMBL/GenBank/DDBJ databases">
        <title>Genome sequence of Rhodospirillales sp. strain TMPK1 isolated from soil.</title>
        <authorList>
            <person name="Nakai R."/>
            <person name="Kusada H."/>
            <person name="Tamaki H."/>
        </authorList>
    </citation>
    <scope>NUCLEOTIDE SEQUENCE</scope>
    <source>
        <strain evidence="5">TMPK1</strain>
    </source>
</reference>
<evidence type="ECO:0000256" key="3">
    <source>
        <dbReference type="RuleBase" id="RU003946"/>
    </source>
</evidence>
<dbReference type="InterPro" id="IPR001952">
    <property type="entry name" value="Alkaline_phosphatase"/>
</dbReference>
<evidence type="ECO:0000313" key="6">
    <source>
        <dbReference type="Proteomes" id="UP000681075"/>
    </source>
</evidence>
<comment type="caution">
    <text evidence="5">The sequence shown here is derived from an EMBL/GenBank/DDBJ whole genome shotgun (WGS) entry which is preliminary data.</text>
</comment>
<dbReference type="CDD" id="cd16012">
    <property type="entry name" value="ALP"/>
    <property type="match status" value="1"/>
</dbReference>
<dbReference type="InterPro" id="IPR017850">
    <property type="entry name" value="Alkaline_phosphatase_core_sf"/>
</dbReference>
<evidence type="ECO:0000256" key="1">
    <source>
        <dbReference type="PIRSR" id="PIRSR601952-1"/>
    </source>
</evidence>
<sequence>MLRPFFLAALLLAALSAPPFSSPADAQTIYPIDRAEMVVGSRFDLKVEFPTRITADALRVTVNGVPYERAFGKAGLFLEREENKDQSALILRDVAVTKPGPTIVEASDGKSTARVTWDVYTTPAPKAKNVILFIGDGMHIAHRDAARLLSKGMKEGKYFGNLAMEDMPNMALLSTSSTDSIITDSANSISAYLTGHKSAVNAIGVYADRTENTLDDPKVETLGEAARRVRNMAIGVVTNTEIEDATPAGMIAHTRSRRDYEPIVQMYFNDRPDVIMGGGSAYWIPKSAPGSKRTSNEDVIARFKREGYAFASTDSEMKKEAPGAKRLLGLFHLGNMDGALDRKFLKKGTVDQFPEQPDLPDMVRAALSVLTKNPNGFVLEVESGLIDKYQHKLDWERAVYDTIMLDKAVEVAKEFAKTHPDTLILVTSDHTHAMGIVGTFDDARPGTELRDKLGVYQEAGFPNYPAPNKDGYPESVDVSRRLAFLTTVTPDYYETGHPHAEPFQPTVNCATDEDKAQKIERWCANEQYKTEALATLRTGLLPRKSPDGVHSMDSVIVNGQGPGAELLRGHMPNTALFRVMATALGLGRPATN</sequence>
<dbReference type="GO" id="GO:0004035">
    <property type="term" value="F:alkaline phosphatase activity"/>
    <property type="evidence" value="ECO:0007669"/>
    <property type="project" value="TreeGrafter"/>
</dbReference>
<feature type="binding site" evidence="2">
    <location>
        <position position="387"/>
    </location>
    <ligand>
        <name>Zn(2+)</name>
        <dbReference type="ChEBI" id="CHEBI:29105"/>
        <label>2</label>
    </ligand>
</feature>
<evidence type="ECO:0000313" key="5">
    <source>
        <dbReference type="EMBL" id="GIL37889.1"/>
    </source>
</evidence>
<feature type="binding site" evidence="2">
    <location>
        <position position="391"/>
    </location>
    <ligand>
        <name>Zn(2+)</name>
        <dbReference type="ChEBI" id="CHEBI:29105"/>
        <label>2</label>
    </ligand>
</feature>
<feature type="binding site" evidence="2">
    <location>
        <position position="136"/>
    </location>
    <ligand>
        <name>Mg(2+)</name>
        <dbReference type="ChEBI" id="CHEBI:18420"/>
    </ligand>
</feature>
<organism evidence="5 6">
    <name type="scientific">Roseiterribacter gracilis</name>
    <dbReference type="NCBI Taxonomy" id="2812848"/>
    <lineage>
        <taxon>Bacteria</taxon>
        <taxon>Pseudomonadati</taxon>
        <taxon>Pseudomonadota</taxon>
        <taxon>Alphaproteobacteria</taxon>
        <taxon>Rhodospirillales</taxon>
        <taxon>Roseiterribacteraceae</taxon>
        <taxon>Roseiterribacter</taxon>
    </lineage>
</organism>
<name>A0A8S8X8P7_9PROT</name>